<organism evidence="1 2">
    <name type="scientific">Mariprofundus ferrinatatus</name>
    <dbReference type="NCBI Taxonomy" id="1921087"/>
    <lineage>
        <taxon>Bacteria</taxon>
        <taxon>Pseudomonadati</taxon>
        <taxon>Pseudomonadota</taxon>
        <taxon>Candidatius Mariprofundia</taxon>
        <taxon>Mariprofundales</taxon>
        <taxon>Mariprofundaceae</taxon>
        <taxon>Mariprofundus</taxon>
    </lineage>
</organism>
<sequence>MPDFSFNPALSQMDEEDLEFWGPKDFQTYSSENGFSRINAPTVISIDSLEALRPELKDTNTMVLRLGRSSSSGTQFGLVKSRDVRDFFLVDSVIFEGLTPQTFLPPMKYSELYPFQLIGAQSETSLVNFGCSSGLLAKALGLNFISISAPATGASTYTFNVKVGKQIPPIRHTSGQVQFDAVFVGERGGKQCLFVLEAKNRGRHRSLAKHKLVYPILALAPNVPSDMEIIPVYLKTIEHAEGVCFQVAECSYPDPRNELSDLREVSVVNASSYVVPSLSMGG</sequence>
<dbReference type="EMBL" id="CP018800">
    <property type="protein sequence ID" value="ATX81727.1"/>
    <property type="molecule type" value="Genomic_DNA"/>
</dbReference>
<reference evidence="1 2" key="1">
    <citation type="submission" date="2016-12" db="EMBL/GenBank/DDBJ databases">
        <title>Isolation and genomic insights into novel planktonic Zetaproteobacteria from stratified waters of the Chesapeake Bay.</title>
        <authorList>
            <person name="McAllister S.M."/>
            <person name="Kato S."/>
            <person name="Chan C.S."/>
            <person name="Chiu B.K."/>
            <person name="Field E.K."/>
        </authorList>
    </citation>
    <scope>NUCLEOTIDE SEQUENCE [LARGE SCALE GENOMIC DNA]</scope>
    <source>
        <strain evidence="1 2">CP-8</strain>
    </source>
</reference>
<accession>A0A2K8L373</accession>
<dbReference type="KEGG" id="mfn:Ga0123462_0858"/>
<dbReference type="RefSeq" id="WP_157821267.1">
    <property type="nucleotide sequence ID" value="NZ_CP018800.1"/>
</dbReference>
<dbReference type="AlphaFoldDB" id="A0A2K8L373"/>
<name>A0A2K8L373_9PROT</name>
<dbReference type="OrthoDB" id="3034681at2"/>
<keyword evidence="2" id="KW-1185">Reference proteome</keyword>
<dbReference type="Proteomes" id="UP000231637">
    <property type="component" value="Chromosome"/>
</dbReference>
<gene>
    <name evidence="1" type="ORF">Ga0123462_0858</name>
</gene>
<evidence type="ECO:0000313" key="2">
    <source>
        <dbReference type="Proteomes" id="UP000231637"/>
    </source>
</evidence>
<proteinExistence type="predicted"/>
<protein>
    <submittedName>
        <fullName evidence="1">Uncharacterized protein</fullName>
    </submittedName>
</protein>
<evidence type="ECO:0000313" key="1">
    <source>
        <dbReference type="EMBL" id="ATX81727.1"/>
    </source>
</evidence>